<evidence type="ECO:0000256" key="3">
    <source>
        <dbReference type="ARBA" id="ARBA00022723"/>
    </source>
</evidence>
<dbReference type="GO" id="GO:0004089">
    <property type="term" value="F:carbonate dehydratase activity"/>
    <property type="evidence" value="ECO:0007669"/>
    <property type="project" value="UniProtKB-EC"/>
</dbReference>
<evidence type="ECO:0000313" key="10">
    <source>
        <dbReference type="Proteomes" id="UP000008983"/>
    </source>
</evidence>
<dbReference type="InterPro" id="IPR023561">
    <property type="entry name" value="Carbonic_anhydrase_a-class"/>
</dbReference>
<gene>
    <name evidence="9" type="ORF">IMG5_001270</name>
</gene>
<dbReference type="Proteomes" id="UP000008983">
    <property type="component" value="Unassembled WGS sequence"/>
</dbReference>
<keyword evidence="4" id="KW-0862">Zinc</keyword>
<dbReference type="OrthoDB" id="429145at2759"/>
<dbReference type="GeneID" id="14911077"/>
<sequence length="563" mass="65667">MDLLVICVGNSDTFFPLEMQVKFVSSDQLKLNMVFLFTFGSESNFLSNLGFGKGLLRNLQQNQSFQIPQSFNLQQILPKKNRFFIYQGSDTVSPCEPTIWLISYDTLKLNQYQLDDFPQVLSYQGRAIQVQKQEIYINFDIRKQNDEKQEDETQLMINNQDVLADSKINKIKDSIILLGDDTIYDPFIFGHSQIPSAKLIKDSDYIVLQKEQPEENEQQEDIEEQDQNEEKNNKDKNLFVVKKQKNIQQEKKPDNKKNEKGNQNKKTQNKEKTQNNKQKNKVSLQKNKDENNEQTEESSNISFISKKNENNNNSYSTQNNKEEKNSSNKESKRDKIPILKTDKWPELCKIGKMQSPININTQLYLIKEVTNNEIQIQYSQLNKSPMLVNDGIKITVVGQFGQLKYQNEIYFAQYVHIHHPSEHTFEDDNIRANIEIQIEHQNNNGKKLIVSLFGNAKVGNKNEFLQNIGIYAHKENQLQEIEKYIKLENLVLSLDQLVNKLDNYYKYEGSLTYPPCTEGVIWILSRDYININQDQIDNFITIIGMQNNIRGTHDLNGRQIFIN</sequence>
<dbReference type="RefSeq" id="XP_004040202.1">
    <property type="nucleotide sequence ID" value="XM_004040154.1"/>
</dbReference>
<evidence type="ECO:0000256" key="7">
    <source>
        <dbReference type="SAM" id="MobiDB-lite"/>
    </source>
</evidence>
<protein>
    <recommendedName>
        <fullName evidence="2">carbonic anhydrase</fullName>
        <ecNumber evidence="2">4.2.1.1</ecNumber>
    </recommendedName>
</protein>
<feature type="compositionally biased region" description="Acidic residues" evidence="7">
    <location>
        <begin position="214"/>
        <end position="227"/>
    </location>
</feature>
<evidence type="ECO:0000313" key="9">
    <source>
        <dbReference type="EMBL" id="EGR34898.1"/>
    </source>
</evidence>
<keyword evidence="5" id="KW-0456">Lyase</keyword>
<dbReference type="InParanoid" id="G0QIR9"/>
<name>G0QIR9_ICHMU</name>
<evidence type="ECO:0000259" key="8">
    <source>
        <dbReference type="PROSITE" id="PS51144"/>
    </source>
</evidence>
<evidence type="ECO:0000256" key="1">
    <source>
        <dbReference type="ARBA" id="ARBA00010718"/>
    </source>
</evidence>
<comment type="catalytic activity">
    <reaction evidence="6">
        <text>hydrogencarbonate + H(+) = CO2 + H2O</text>
        <dbReference type="Rhea" id="RHEA:10748"/>
        <dbReference type="ChEBI" id="CHEBI:15377"/>
        <dbReference type="ChEBI" id="CHEBI:15378"/>
        <dbReference type="ChEBI" id="CHEBI:16526"/>
        <dbReference type="ChEBI" id="CHEBI:17544"/>
        <dbReference type="EC" id="4.2.1.1"/>
    </reaction>
</comment>
<accession>G0QIR9</accession>
<dbReference type="eggNOG" id="KOG0382">
    <property type="taxonomic scope" value="Eukaryota"/>
</dbReference>
<dbReference type="EC" id="4.2.1.1" evidence="2"/>
<feature type="compositionally biased region" description="Basic and acidic residues" evidence="7">
    <location>
        <begin position="228"/>
        <end position="237"/>
    </location>
</feature>
<feature type="compositionally biased region" description="Low complexity" evidence="7">
    <location>
        <begin position="297"/>
        <end position="319"/>
    </location>
</feature>
<evidence type="ECO:0000256" key="5">
    <source>
        <dbReference type="ARBA" id="ARBA00023239"/>
    </source>
</evidence>
<dbReference type="PANTHER" id="PTHR18952:SF265">
    <property type="entry name" value="CARBONIC ANHYDRASE"/>
    <property type="match status" value="1"/>
</dbReference>
<keyword evidence="3" id="KW-0479">Metal-binding</keyword>
<dbReference type="InterPro" id="IPR001148">
    <property type="entry name" value="CA_dom"/>
</dbReference>
<evidence type="ECO:0000256" key="6">
    <source>
        <dbReference type="ARBA" id="ARBA00048348"/>
    </source>
</evidence>
<organism evidence="9 10">
    <name type="scientific">Ichthyophthirius multifiliis</name>
    <name type="common">White spot disease agent</name>
    <name type="synonym">Ich</name>
    <dbReference type="NCBI Taxonomy" id="5932"/>
    <lineage>
        <taxon>Eukaryota</taxon>
        <taxon>Sar</taxon>
        <taxon>Alveolata</taxon>
        <taxon>Ciliophora</taxon>
        <taxon>Intramacronucleata</taxon>
        <taxon>Oligohymenophorea</taxon>
        <taxon>Hymenostomatida</taxon>
        <taxon>Ophryoglenina</taxon>
        <taxon>Ichthyophthirius</taxon>
    </lineage>
</organism>
<keyword evidence="10" id="KW-1185">Reference proteome</keyword>
<dbReference type="InterPro" id="IPR036398">
    <property type="entry name" value="CA_dom_sf"/>
</dbReference>
<comment type="similarity">
    <text evidence="1">Belongs to the alpha-carbonic anhydrase family.</text>
</comment>
<dbReference type="SUPFAM" id="SSF51069">
    <property type="entry name" value="Carbonic anhydrase"/>
    <property type="match status" value="2"/>
</dbReference>
<dbReference type="STRING" id="857967.G0QIR9"/>
<evidence type="ECO:0000256" key="2">
    <source>
        <dbReference type="ARBA" id="ARBA00012925"/>
    </source>
</evidence>
<dbReference type="Pfam" id="PF00194">
    <property type="entry name" value="Carb_anhydrase"/>
    <property type="match status" value="2"/>
</dbReference>
<dbReference type="PROSITE" id="PS51144">
    <property type="entry name" value="ALPHA_CA_2"/>
    <property type="match status" value="1"/>
</dbReference>
<feature type="compositionally biased region" description="Basic and acidic residues" evidence="7">
    <location>
        <begin position="320"/>
        <end position="336"/>
    </location>
</feature>
<proteinExistence type="inferred from homology"/>
<dbReference type="OMA" id="NCEIQIM"/>
<dbReference type="SMART" id="SM01057">
    <property type="entry name" value="Carb_anhydrase"/>
    <property type="match status" value="1"/>
</dbReference>
<reference evidence="9 10" key="1">
    <citation type="submission" date="2011-07" db="EMBL/GenBank/DDBJ databases">
        <authorList>
            <person name="Coyne R."/>
            <person name="Brami D."/>
            <person name="Johnson J."/>
            <person name="Hostetler J."/>
            <person name="Hannick L."/>
            <person name="Clark T."/>
            <person name="Cassidy-Hanley D."/>
            <person name="Inman J."/>
        </authorList>
    </citation>
    <scope>NUCLEOTIDE SEQUENCE [LARGE SCALE GENOMIC DNA]</scope>
    <source>
        <strain evidence="9 10">G5</strain>
    </source>
</reference>
<dbReference type="AlphaFoldDB" id="G0QIR9"/>
<evidence type="ECO:0000256" key="4">
    <source>
        <dbReference type="ARBA" id="ARBA00022833"/>
    </source>
</evidence>
<dbReference type="PANTHER" id="PTHR18952">
    <property type="entry name" value="CARBONIC ANHYDRASE"/>
    <property type="match status" value="1"/>
</dbReference>
<dbReference type="GO" id="GO:0008270">
    <property type="term" value="F:zinc ion binding"/>
    <property type="evidence" value="ECO:0007669"/>
    <property type="project" value="InterPro"/>
</dbReference>
<dbReference type="CDD" id="cd03124">
    <property type="entry name" value="alpha_CA_prokaryotic_like"/>
    <property type="match status" value="1"/>
</dbReference>
<dbReference type="EMBL" id="GL983042">
    <property type="protein sequence ID" value="EGR34898.1"/>
    <property type="molecule type" value="Genomic_DNA"/>
</dbReference>
<feature type="compositionally biased region" description="Basic and acidic residues" evidence="7">
    <location>
        <begin position="248"/>
        <end position="274"/>
    </location>
</feature>
<feature type="domain" description="Alpha-carbonic anhydrase" evidence="8">
    <location>
        <begin position="329"/>
        <end position="563"/>
    </location>
</feature>
<dbReference type="InterPro" id="IPR041891">
    <property type="entry name" value="Alpha_CA_prokaryot-like"/>
</dbReference>
<dbReference type="Gene3D" id="3.10.200.10">
    <property type="entry name" value="Alpha carbonic anhydrase"/>
    <property type="match status" value="2"/>
</dbReference>
<feature type="region of interest" description="Disordered" evidence="7">
    <location>
        <begin position="212"/>
        <end position="336"/>
    </location>
</feature>